<accession>A0A096HL33</accession>
<keyword evidence="7 12" id="KW-0735">Signal-anchor</keyword>
<dbReference type="EMBL" id="AWOR01000046">
    <property type="protein sequence ID" value="KGH29587.1"/>
    <property type="molecule type" value="Genomic_DNA"/>
</dbReference>
<evidence type="ECO:0000256" key="13">
    <source>
        <dbReference type="PIRSR" id="PIRSR604329-50"/>
    </source>
</evidence>
<gene>
    <name evidence="12" type="primary">ccmE</name>
    <name evidence="12" type="synonym">cycJ</name>
    <name evidence="15" type="ORF">P353_13070</name>
</gene>
<keyword evidence="4 12" id="KW-0812">Transmembrane</keyword>
<evidence type="ECO:0000256" key="1">
    <source>
        <dbReference type="ARBA" id="ARBA00004533"/>
    </source>
</evidence>
<keyword evidence="8 12" id="KW-1133">Transmembrane helix</keyword>
<dbReference type="Pfam" id="PF03100">
    <property type="entry name" value="CcmE"/>
    <property type="match status" value="1"/>
</dbReference>
<feature type="binding site" description="axial binding residue" evidence="12 13">
    <location>
        <position position="127"/>
    </location>
    <ligand>
        <name>heme</name>
        <dbReference type="ChEBI" id="CHEBI:30413"/>
    </ligand>
    <ligandPart>
        <name>Fe</name>
        <dbReference type="ChEBI" id="CHEBI:18248"/>
    </ligandPart>
</feature>
<comment type="caution">
    <text evidence="15">The sequence shown here is derived from an EMBL/GenBank/DDBJ whole genome shotgun (WGS) entry which is preliminary data.</text>
</comment>
<evidence type="ECO:0000256" key="10">
    <source>
        <dbReference type="ARBA" id="ARBA00023136"/>
    </source>
</evidence>
<evidence type="ECO:0000256" key="2">
    <source>
        <dbReference type="ARBA" id="ARBA00022475"/>
    </source>
</evidence>
<evidence type="ECO:0000256" key="12">
    <source>
        <dbReference type="HAMAP-Rule" id="MF_01959"/>
    </source>
</evidence>
<dbReference type="GO" id="GO:0017003">
    <property type="term" value="P:protein-heme linkage"/>
    <property type="evidence" value="ECO:0007669"/>
    <property type="project" value="UniProtKB-UniRule"/>
</dbReference>
<sequence length="172" mass="18161">MKPRQRRLLWVLAGLALVAAAVTLVLRALNSNVMFFYSPSQVHAGEVPHGAAFRLGGLVEPGSLQRSGDGILLRFAVTDEVRSVPVQYRGLLPDLFREGKGVVVSGRMQADGAFQASEVLAKHDENYMPPEAAHALKNAAGKSPEKSADDATVRDAGQDSAGAAAVSRGGRT</sequence>
<evidence type="ECO:0000313" key="15">
    <source>
        <dbReference type="EMBL" id="KGH29587.1"/>
    </source>
</evidence>
<evidence type="ECO:0000256" key="6">
    <source>
        <dbReference type="ARBA" id="ARBA00022748"/>
    </source>
</evidence>
<evidence type="ECO:0000256" key="5">
    <source>
        <dbReference type="ARBA" id="ARBA00022723"/>
    </source>
</evidence>
<dbReference type="Gene3D" id="2.40.50.140">
    <property type="entry name" value="Nucleic acid-binding proteins"/>
    <property type="match status" value="1"/>
</dbReference>
<evidence type="ECO:0000256" key="3">
    <source>
        <dbReference type="ARBA" id="ARBA00022617"/>
    </source>
</evidence>
<evidence type="ECO:0000256" key="7">
    <source>
        <dbReference type="ARBA" id="ARBA00022968"/>
    </source>
</evidence>
<dbReference type="RefSeq" id="WP_034369679.1">
    <property type="nucleotide sequence ID" value="NZ_AWOR01000046.1"/>
</dbReference>
<feature type="region of interest" description="Disordered" evidence="14">
    <location>
        <begin position="129"/>
        <end position="172"/>
    </location>
</feature>
<comment type="function">
    <text evidence="11 12">Heme chaperone required for the biogenesis of c-type cytochromes. Transiently binds heme delivered by CcmC and transfers the heme to apo-cytochromes in a process facilitated by CcmF and CcmH.</text>
</comment>
<dbReference type="InterPro" id="IPR012340">
    <property type="entry name" value="NA-bd_OB-fold"/>
</dbReference>
<protein>
    <recommendedName>
        <fullName evidence="12">Cytochrome c-type biogenesis protein CcmE</fullName>
    </recommendedName>
    <alternativeName>
        <fullName evidence="12">Cytochrome c maturation protein E</fullName>
    </alternativeName>
    <alternativeName>
        <fullName evidence="12">Heme chaperone CcmE</fullName>
    </alternativeName>
</protein>
<dbReference type="InterPro" id="IPR036127">
    <property type="entry name" value="CcmE-like_sf"/>
</dbReference>
<dbReference type="GO" id="GO:0017004">
    <property type="term" value="P:cytochrome complex assembly"/>
    <property type="evidence" value="ECO:0007669"/>
    <property type="project" value="UniProtKB-KW"/>
</dbReference>
<name>A0A096HL33_COMTE</name>
<keyword evidence="3 12" id="KW-0349">Heme</keyword>
<dbReference type="NCBIfam" id="NF009731">
    <property type="entry name" value="PRK13254.1-5"/>
    <property type="match status" value="1"/>
</dbReference>
<evidence type="ECO:0000256" key="11">
    <source>
        <dbReference type="ARBA" id="ARBA00056663"/>
    </source>
</evidence>
<evidence type="ECO:0000256" key="8">
    <source>
        <dbReference type="ARBA" id="ARBA00022989"/>
    </source>
</evidence>
<dbReference type="InterPro" id="IPR004329">
    <property type="entry name" value="CcmE"/>
</dbReference>
<dbReference type="HAMAP" id="MF_01959">
    <property type="entry name" value="CcmE"/>
    <property type="match status" value="1"/>
</dbReference>
<evidence type="ECO:0000256" key="14">
    <source>
        <dbReference type="SAM" id="MobiDB-lite"/>
    </source>
</evidence>
<dbReference type="PANTHER" id="PTHR34128">
    <property type="entry name" value="CYTOCHROME C-TYPE BIOGENESIS PROTEIN CCME HOMOLOG, MITOCHONDRIAL"/>
    <property type="match status" value="1"/>
</dbReference>
<feature type="compositionally biased region" description="Basic and acidic residues" evidence="14">
    <location>
        <begin position="143"/>
        <end position="157"/>
    </location>
</feature>
<dbReference type="AlphaFoldDB" id="A0A096HL33"/>
<evidence type="ECO:0000256" key="9">
    <source>
        <dbReference type="ARBA" id="ARBA00023004"/>
    </source>
</evidence>
<keyword evidence="6 12" id="KW-0201">Cytochrome c-type biogenesis</keyword>
<feature type="binding site" description="covalent" evidence="12 13">
    <location>
        <position position="123"/>
    </location>
    <ligand>
        <name>heme</name>
        <dbReference type="ChEBI" id="CHEBI:30413"/>
    </ligand>
</feature>
<keyword evidence="9 12" id="KW-0408">Iron</keyword>
<keyword evidence="2 12" id="KW-1003">Cell membrane</keyword>
<organism evidence="15 16">
    <name type="scientific">Comamonas testosteroni</name>
    <name type="common">Pseudomonas testosteroni</name>
    <dbReference type="NCBI Taxonomy" id="285"/>
    <lineage>
        <taxon>Bacteria</taxon>
        <taxon>Pseudomonadati</taxon>
        <taxon>Pseudomonadota</taxon>
        <taxon>Betaproteobacteria</taxon>
        <taxon>Burkholderiales</taxon>
        <taxon>Comamonadaceae</taxon>
        <taxon>Comamonas</taxon>
    </lineage>
</organism>
<dbReference type="PANTHER" id="PTHR34128:SF2">
    <property type="entry name" value="CYTOCHROME C-TYPE BIOGENESIS PROTEIN CCME HOMOLOG, MITOCHONDRIAL"/>
    <property type="match status" value="1"/>
</dbReference>
<keyword evidence="5 12" id="KW-0479">Metal-binding</keyword>
<feature type="compositionally biased region" description="Low complexity" evidence="14">
    <location>
        <begin position="160"/>
        <end position="172"/>
    </location>
</feature>
<evidence type="ECO:0000256" key="4">
    <source>
        <dbReference type="ARBA" id="ARBA00022692"/>
    </source>
</evidence>
<dbReference type="GO" id="GO:0020037">
    <property type="term" value="F:heme binding"/>
    <property type="evidence" value="ECO:0007669"/>
    <property type="project" value="InterPro"/>
</dbReference>
<feature type="topological domain" description="Cytoplasmic" evidence="12">
    <location>
        <begin position="1"/>
        <end position="7"/>
    </location>
</feature>
<evidence type="ECO:0000313" key="16">
    <source>
        <dbReference type="Proteomes" id="UP000029553"/>
    </source>
</evidence>
<reference evidence="15 16" key="1">
    <citation type="submission" date="2013-09" db="EMBL/GenBank/DDBJ databases">
        <title>High correlation between genotypes and phenotypes of environmental bacteria Comamonas testosteroni strains.</title>
        <authorList>
            <person name="Liu L."/>
            <person name="Zhu W."/>
            <person name="Xia X."/>
            <person name="Xu B."/>
            <person name="Luo M."/>
            <person name="Wang G."/>
        </authorList>
    </citation>
    <scope>NUCLEOTIDE SEQUENCE [LARGE SCALE GENOMIC DNA]</scope>
    <source>
        <strain evidence="15 16">JL40</strain>
    </source>
</reference>
<dbReference type="GO" id="GO:0046872">
    <property type="term" value="F:metal ion binding"/>
    <property type="evidence" value="ECO:0007669"/>
    <property type="project" value="UniProtKB-KW"/>
</dbReference>
<dbReference type="FunFam" id="2.40.50.140:FF:000104">
    <property type="entry name" value="Cytochrome c-type biogenesis protein CcmE"/>
    <property type="match status" value="1"/>
</dbReference>
<dbReference type="NCBIfam" id="NF009729">
    <property type="entry name" value="PRK13254.1-3"/>
    <property type="match status" value="1"/>
</dbReference>
<feature type="topological domain" description="Extracellular" evidence="12">
    <location>
        <begin position="29"/>
        <end position="172"/>
    </location>
</feature>
<dbReference type="NCBIfam" id="NF009727">
    <property type="entry name" value="PRK13254.1-1"/>
    <property type="match status" value="1"/>
</dbReference>
<comment type="similarity">
    <text evidence="12">Belongs to the CcmE/CycJ family.</text>
</comment>
<proteinExistence type="inferred from homology"/>
<dbReference type="Proteomes" id="UP000029553">
    <property type="component" value="Unassembled WGS sequence"/>
</dbReference>
<dbReference type="GO" id="GO:0005886">
    <property type="term" value="C:plasma membrane"/>
    <property type="evidence" value="ECO:0007669"/>
    <property type="project" value="UniProtKB-SubCell"/>
</dbReference>
<keyword evidence="10 12" id="KW-0472">Membrane</keyword>
<comment type="subcellular location">
    <subcellularLocation>
        <location evidence="1">Cell inner membrane</location>
    </subcellularLocation>
    <subcellularLocation>
        <location evidence="12">Cell membrane</location>
        <topology evidence="12">Single-pass type II membrane protein</topology>
    </subcellularLocation>
</comment>
<dbReference type="SUPFAM" id="SSF82093">
    <property type="entry name" value="Heme chaperone CcmE"/>
    <property type="match status" value="1"/>
</dbReference>